<organism evidence="11 12">
    <name type="scientific">Metabacillus herbersteinensis</name>
    <dbReference type="NCBI Taxonomy" id="283816"/>
    <lineage>
        <taxon>Bacteria</taxon>
        <taxon>Bacillati</taxon>
        <taxon>Bacillota</taxon>
        <taxon>Bacilli</taxon>
        <taxon>Bacillales</taxon>
        <taxon>Bacillaceae</taxon>
        <taxon>Metabacillus</taxon>
    </lineage>
</organism>
<evidence type="ECO:0000256" key="1">
    <source>
        <dbReference type="ARBA" id="ARBA00004651"/>
    </source>
</evidence>
<feature type="binding site" evidence="10">
    <location>
        <position position="70"/>
    </location>
    <ligand>
        <name>Na(+)</name>
        <dbReference type="ChEBI" id="CHEBI:29101"/>
        <note>structural</note>
    </ligand>
</feature>
<keyword evidence="12" id="KW-1185">Reference proteome</keyword>
<evidence type="ECO:0000256" key="9">
    <source>
        <dbReference type="ARBA" id="ARBA00049940"/>
    </source>
</evidence>
<evidence type="ECO:0000256" key="2">
    <source>
        <dbReference type="ARBA" id="ARBA00022475"/>
    </source>
</evidence>
<feature type="transmembrane region" description="Helical" evidence="10">
    <location>
        <begin position="60"/>
        <end position="78"/>
    </location>
</feature>
<comment type="subcellular location">
    <subcellularLocation>
        <location evidence="1 10">Cell membrane</location>
        <topology evidence="1 10">Multi-pass membrane protein</topology>
    </subcellularLocation>
</comment>
<dbReference type="InterPro" id="IPR003691">
    <property type="entry name" value="FluC"/>
</dbReference>
<evidence type="ECO:0000256" key="10">
    <source>
        <dbReference type="HAMAP-Rule" id="MF_00454"/>
    </source>
</evidence>
<keyword evidence="10" id="KW-0813">Transport</keyword>
<accession>A0ABV6GAK3</accession>
<proteinExistence type="inferred from homology"/>
<feature type="transmembrane region" description="Helical" evidence="10">
    <location>
        <begin position="30"/>
        <end position="53"/>
    </location>
</feature>
<sequence>MYINTLYVAVGGMAGSMSRYFFSMLLSNSLYPTLCVNLLGSFLLGLLTGYFLYSHDKERWKLVLGTGFCGGFTTMSTFSMELVNSMFGESLIYLFATLSGGLLLTYTGYKIGSKFLVEKGEVQ</sequence>
<protein>
    <recommendedName>
        <fullName evidence="10">Fluoride-specific ion channel FluC</fullName>
    </recommendedName>
</protein>
<dbReference type="Proteomes" id="UP001589854">
    <property type="component" value="Unassembled WGS sequence"/>
</dbReference>
<feature type="transmembrane region" description="Helical" evidence="10">
    <location>
        <begin position="90"/>
        <end position="109"/>
    </location>
</feature>
<keyword evidence="10" id="KW-0406">Ion transport</keyword>
<keyword evidence="4 10" id="KW-1133">Transmembrane helix</keyword>
<evidence type="ECO:0000256" key="5">
    <source>
        <dbReference type="ARBA" id="ARBA00023136"/>
    </source>
</evidence>
<gene>
    <name evidence="10" type="primary">fluC</name>
    <name evidence="10" type="synonym">crcB</name>
    <name evidence="11" type="ORF">ACFFIX_04475</name>
</gene>
<comment type="caution">
    <text evidence="11">The sequence shown here is derived from an EMBL/GenBank/DDBJ whole genome shotgun (WGS) entry which is preliminary data.</text>
</comment>
<keyword evidence="3 10" id="KW-0812">Transmembrane</keyword>
<evidence type="ECO:0000313" key="11">
    <source>
        <dbReference type="EMBL" id="MFC0270705.1"/>
    </source>
</evidence>
<reference evidence="11 12" key="1">
    <citation type="submission" date="2024-09" db="EMBL/GenBank/DDBJ databases">
        <authorList>
            <person name="Sun Q."/>
            <person name="Mori K."/>
        </authorList>
    </citation>
    <scope>NUCLEOTIDE SEQUENCE [LARGE SCALE GENOMIC DNA]</scope>
    <source>
        <strain evidence="11 12">CCM 7228</strain>
    </source>
</reference>
<dbReference type="EMBL" id="JBHLVO010000002">
    <property type="protein sequence ID" value="MFC0270705.1"/>
    <property type="molecule type" value="Genomic_DNA"/>
</dbReference>
<evidence type="ECO:0000256" key="8">
    <source>
        <dbReference type="ARBA" id="ARBA00035585"/>
    </source>
</evidence>
<evidence type="ECO:0000313" key="12">
    <source>
        <dbReference type="Proteomes" id="UP001589854"/>
    </source>
</evidence>
<dbReference type="Pfam" id="PF02537">
    <property type="entry name" value="CRCB"/>
    <property type="match status" value="1"/>
</dbReference>
<comment type="activity regulation">
    <text evidence="10">Na(+) is not transported, but it plays an essential structural role and its presence is essential for fluoride channel function.</text>
</comment>
<comment type="similarity">
    <text evidence="7 10">Belongs to the fluoride channel Fluc/FEX (TC 1.A.43) family.</text>
</comment>
<feature type="binding site" evidence="10">
    <location>
        <position position="73"/>
    </location>
    <ligand>
        <name>Na(+)</name>
        <dbReference type="ChEBI" id="CHEBI:29101"/>
        <note>structural</note>
    </ligand>
</feature>
<keyword evidence="10" id="KW-0915">Sodium</keyword>
<dbReference type="HAMAP" id="MF_00454">
    <property type="entry name" value="FluC"/>
    <property type="match status" value="1"/>
</dbReference>
<name>A0ABV6GAK3_9BACI</name>
<dbReference type="PANTHER" id="PTHR28259:SF1">
    <property type="entry name" value="FLUORIDE EXPORT PROTEIN 1-RELATED"/>
    <property type="match status" value="1"/>
</dbReference>
<evidence type="ECO:0000256" key="3">
    <source>
        <dbReference type="ARBA" id="ARBA00022692"/>
    </source>
</evidence>
<keyword evidence="10" id="KW-0479">Metal-binding</keyword>
<evidence type="ECO:0000256" key="7">
    <source>
        <dbReference type="ARBA" id="ARBA00035120"/>
    </source>
</evidence>
<keyword evidence="5 10" id="KW-0472">Membrane</keyword>
<evidence type="ECO:0000256" key="6">
    <source>
        <dbReference type="ARBA" id="ARBA00023303"/>
    </source>
</evidence>
<keyword evidence="6 10" id="KW-0407">Ion channel</keyword>
<evidence type="ECO:0000256" key="4">
    <source>
        <dbReference type="ARBA" id="ARBA00022989"/>
    </source>
</evidence>
<dbReference type="PANTHER" id="PTHR28259">
    <property type="entry name" value="FLUORIDE EXPORT PROTEIN 1-RELATED"/>
    <property type="match status" value="1"/>
</dbReference>
<keyword evidence="2 10" id="KW-1003">Cell membrane</keyword>
<comment type="function">
    <text evidence="9 10">Fluoride-specific ion channel. Important for reducing fluoride concentration in the cell, thus reducing its toxicity.</text>
</comment>
<dbReference type="RefSeq" id="WP_378931176.1">
    <property type="nucleotide sequence ID" value="NZ_JBHLVO010000002.1"/>
</dbReference>
<comment type="catalytic activity">
    <reaction evidence="8">
        <text>fluoride(in) = fluoride(out)</text>
        <dbReference type="Rhea" id="RHEA:76159"/>
        <dbReference type="ChEBI" id="CHEBI:17051"/>
    </reaction>
    <physiologicalReaction direction="left-to-right" evidence="8">
        <dbReference type="Rhea" id="RHEA:76160"/>
    </physiologicalReaction>
</comment>